<sequence>MLEQIIEYRRQGLSFRKIAKEMSTTVGKVQYQWVKYQRTLGNAAAVTAAASEETKIQTKPVRRGRYKGRVSLAKEKARPLKTEMTVMFSHPTRIFCCWDIPHSIIRQVREFHGLREDQFHYCLRVFDVTSISFDGHNHHGQTDIIIPPQAAHWFINSLKPNRAYCIEYGVVDESGRFTGITRSNVIHTPRTGHDQEYHHLNELQAYESGKSKKPQWVEHVSTYSYYLKN</sequence>
<evidence type="ECO:0000313" key="2">
    <source>
        <dbReference type="Proteomes" id="UP000265801"/>
    </source>
</evidence>
<evidence type="ECO:0000313" key="1">
    <source>
        <dbReference type="EMBL" id="RIW31051.1"/>
    </source>
</evidence>
<gene>
    <name evidence="1" type="ORF">D3H55_15695</name>
</gene>
<keyword evidence="2" id="KW-1185">Reference proteome</keyword>
<name>A0A3A1QX66_9BACI</name>
<organism evidence="1 2">
    <name type="scientific">Bacillus salacetis</name>
    <dbReference type="NCBI Taxonomy" id="2315464"/>
    <lineage>
        <taxon>Bacteria</taxon>
        <taxon>Bacillati</taxon>
        <taxon>Bacillota</taxon>
        <taxon>Bacilli</taxon>
        <taxon>Bacillales</taxon>
        <taxon>Bacillaceae</taxon>
        <taxon>Bacillus</taxon>
    </lineage>
</organism>
<dbReference type="EMBL" id="QXIR01000023">
    <property type="protein sequence ID" value="RIW31051.1"/>
    <property type="molecule type" value="Genomic_DNA"/>
</dbReference>
<dbReference type="Proteomes" id="UP000265801">
    <property type="component" value="Unassembled WGS sequence"/>
</dbReference>
<proteinExistence type="predicted"/>
<dbReference type="InterPro" id="IPR032585">
    <property type="entry name" value="DUF4912"/>
</dbReference>
<comment type="caution">
    <text evidence="1">The sequence shown here is derived from an EMBL/GenBank/DDBJ whole genome shotgun (WGS) entry which is preliminary data.</text>
</comment>
<protein>
    <submittedName>
        <fullName evidence="1">DUF4912 domain-containing protein</fullName>
    </submittedName>
</protein>
<dbReference type="Pfam" id="PF16258">
    <property type="entry name" value="DUF4912"/>
    <property type="match status" value="1"/>
</dbReference>
<dbReference type="AlphaFoldDB" id="A0A3A1QX66"/>
<reference evidence="1 2" key="1">
    <citation type="submission" date="2018-09" db="EMBL/GenBank/DDBJ databases">
        <title>Bacillus saliacetes sp. nov., isolated from Thai shrimp paste (Ka-pi).</title>
        <authorList>
            <person name="Daroonpunt R."/>
            <person name="Tanasupawat S."/>
            <person name="Yiamsombut S."/>
        </authorList>
    </citation>
    <scope>NUCLEOTIDE SEQUENCE [LARGE SCALE GENOMIC DNA]</scope>
    <source>
        <strain evidence="1 2">SKP7-4</strain>
    </source>
</reference>
<accession>A0A3A1QX66</accession>
<dbReference type="OrthoDB" id="9812700at2"/>